<reference evidence="6 7" key="1">
    <citation type="submission" date="2020-04" db="EMBL/GenBank/DDBJ databases">
        <title>Description of novel Gluconacetobacter.</title>
        <authorList>
            <person name="Sombolestani A."/>
        </authorList>
    </citation>
    <scope>NUCLEOTIDE SEQUENCE [LARGE SCALE GENOMIC DNA]</scope>
    <source>
        <strain evidence="6 7">LMG 21311</strain>
    </source>
</reference>
<dbReference type="Proteomes" id="UP000555756">
    <property type="component" value="Unassembled WGS sequence"/>
</dbReference>
<evidence type="ECO:0000256" key="3">
    <source>
        <dbReference type="ARBA" id="ARBA00022989"/>
    </source>
</evidence>
<dbReference type="InterPro" id="IPR003752">
    <property type="entry name" value="DiS_bond_form_DsbB/BdbC"/>
</dbReference>
<evidence type="ECO:0000256" key="2">
    <source>
        <dbReference type="ARBA" id="ARBA00022692"/>
    </source>
</evidence>
<comment type="subcellular location">
    <subcellularLocation>
        <location evidence="1">Membrane</location>
        <topology evidence="1">Multi-pass membrane protein</topology>
    </subcellularLocation>
</comment>
<keyword evidence="2 5" id="KW-0812">Transmembrane</keyword>
<dbReference type="GO" id="GO:0006457">
    <property type="term" value="P:protein folding"/>
    <property type="evidence" value="ECO:0007669"/>
    <property type="project" value="InterPro"/>
</dbReference>
<keyword evidence="7" id="KW-1185">Reference proteome</keyword>
<proteinExistence type="predicted"/>
<evidence type="ECO:0000313" key="6">
    <source>
        <dbReference type="EMBL" id="MBB2191374.1"/>
    </source>
</evidence>
<dbReference type="Pfam" id="PF02600">
    <property type="entry name" value="DsbB"/>
    <property type="match status" value="1"/>
</dbReference>
<dbReference type="GO" id="GO:0015035">
    <property type="term" value="F:protein-disulfide reductase activity"/>
    <property type="evidence" value="ECO:0007669"/>
    <property type="project" value="InterPro"/>
</dbReference>
<gene>
    <name evidence="6" type="ORF">HLH34_15650</name>
</gene>
<organism evidence="6 7">
    <name type="scientific">Gluconacetobacter azotocaptans</name>
    <dbReference type="NCBI Taxonomy" id="142834"/>
    <lineage>
        <taxon>Bacteria</taxon>
        <taxon>Pseudomonadati</taxon>
        <taxon>Pseudomonadota</taxon>
        <taxon>Alphaproteobacteria</taxon>
        <taxon>Acetobacterales</taxon>
        <taxon>Acetobacteraceae</taxon>
        <taxon>Gluconacetobacter</taxon>
    </lineage>
</organism>
<evidence type="ECO:0000256" key="5">
    <source>
        <dbReference type="SAM" id="Phobius"/>
    </source>
</evidence>
<protein>
    <submittedName>
        <fullName evidence="6">Disulfide bond formation protein B</fullName>
    </submittedName>
</protein>
<dbReference type="AlphaFoldDB" id="A0A7W4JUY0"/>
<dbReference type="EMBL" id="JABEQF010000015">
    <property type="protein sequence ID" value="MBB2191374.1"/>
    <property type="molecule type" value="Genomic_DNA"/>
</dbReference>
<feature type="transmembrane region" description="Helical" evidence="5">
    <location>
        <begin position="59"/>
        <end position="77"/>
    </location>
</feature>
<keyword evidence="4 5" id="KW-0472">Membrane</keyword>
<name>A0A7W4JUY0_9PROT</name>
<evidence type="ECO:0000256" key="4">
    <source>
        <dbReference type="ARBA" id="ARBA00023136"/>
    </source>
</evidence>
<dbReference type="GO" id="GO:0016020">
    <property type="term" value="C:membrane"/>
    <property type="evidence" value="ECO:0007669"/>
    <property type="project" value="UniProtKB-SubCell"/>
</dbReference>
<evidence type="ECO:0000313" key="7">
    <source>
        <dbReference type="Proteomes" id="UP000555756"/>
    </source>
</evidence>
<dbReference type="SUPFAM" id="SSF158442">
    <property type="entry name" value="DsbB-like"/>
    <property type="match status" value="1"/>
</dbReference>
<accession>A0A7W4JUY0</accession>
<comment type="caution">
    <text evidence="6">The sequence shown here is derived from an EMBL/GenBank/DDBJ whole genome shotgun (WGS) entry which is preliminary data.</text>
</comment>
<evidence type="ECO:0000256" key="1">
    <source>
        <dbReference type="ARBA" id="ARBA00004141"/>
    </source>
</evidence>
<keyword evidence="3 5" id="KW-1133">Transmembrane helix</keyword>
<dbReference type="Gene3D" id="1.20.1550.10">
    <property type="entry name" value="DsbB-like"/>
    <property type="match status" value="1"/>
</dbReference>
<sequence>MVLAGGGALALGVAEWAEHVLGMVPCGLCLWERWPYRLLLVLGLLAAAFPPARRWPLRLCVPVLLAACVLSGVHVGVEQGWWPSPLAECQAPVFHGGTFAERLAAMPARPAKPCDAPAYLLDALPLSMTALGGIYALMLLAVTMFVLGRDRRTGSR</sequence>
<dbReference type="InterPro" id="IPR023380">
    <property type="entry name" value="DsbB-like_sf"/>
</dbReference>
<feature type="transmembrane region" description="Helical" evidence="5">
    <location>
        <begin position="126"/>
        <end position="147"/>
    </location>
</feature>